<evidence type="ECO:0000313" key="1">
    <source>
        <dbReference type="EMBL" id="KAL2494632.1"/>
    </source>
</evidence>
<name>A0ABD1S4A1_9LAMI</name>
<proteinExistence type="predicted"/>
<dbReference type="AlphaFoldDB" id="A0ABD1S4A1"/>
<accession>A0ABD1S4A1</accession>
<reference evidence="2" key="1">
    <citation type="submission" date="2024-07" db="EMBL/GenBank/DDBJ databases">
        <title>Two chromosome-level genome assemblies of Korean endemic species Abeliophyllum distichum and Forsythia ovata (Oleaceae).</title>
        <authorList>
            <person name="Jang H."/>
        </authorList>
    </citation>
    <scope>NUCLEOTIDE SEQUENCE [LARGE SCALE GENOMIC DNA]</scope>
</reference>
<comment type="caution">
    <text evidence="1">The sequence shown here is derived from an EMBL/GenBank/DDBJ whole genome shotgun (WGS) entry which is preliminary data.</text>
</comment>
<organism evidence="1 2">
    <name type="scientific">Forsythia ovata</name>
    <dbReference type="NCBI Taxonomy" id="205694"/>
    <lineage>
        <taxon>Eukaryota</taxon>
        <taxon>Viridiplantae</taxon>
        <taxon>Streptophyta</taxon>
        <taxon>Embryophyta</taxon>
        <taxon>Tracheophyta</taxon>
        <taxon>Spermatophyta</taxon>
        <taxon>Magnoliopsida</taxon>
        <taxon>eudicotyledons</taxon>
        <taxon>Gunneridae</taxon>
        <taxon>Pentapetalae</taxon>
        <taxon>asterids</taxon>
        <taxon>lamiids</taxon>
        <taxon>Lamiales</taxon>
        <taxon>Oleaceae</taxon>
        <taxon>Forsythieae</taxon>
        <taxon>Forsythia</taxon>
    </lineage>
</organism>
<evidence type="ECO:0000313" key="2">
    <source>
        <dbReference type="Proteomes" id="UP001604277"/>
    </source>
</evidence>
<dbReference type="Proteomes" id="UP001604277">
    <property type="component" value="Unassembled WGS sequence"/>
</dbReference>
<gene>
    <name evidence="1" type="ORF">Fot_38389</name>
</gene>
<protein>
    <submittedName>
        <fullName evidence="1">Uncharacterized protein</fullName>
    </submittedName>
</protein>
<sequence>MLERINDNLGRVRDNVGVEMKIRDHFKIMFKNLNFSQDKDNNSGIRTIVPRLAKVKNKRNLLALDVESILEPALLRPRYVMYVERIRIIGTCDDESTILPTERESSIVGYNGERKLNEKIKSIVRN</sequence>
<keyword evidence="2" id="KW-1185">Reference proteome</keyword>
<dbReference type="EMBL" id="JBFOLJ010000011">
    <property type="protein sequence ID" value="KAL2494632.1"/>
    <property type="molecule type" value="Genomic_DNA"/>
</dbReference>